<keyword evidence="1" id="KW-0614">Plasmid</keyword>
<sequence length="59" mass="6697">MIIETSDNRFFRVRETGNPDLAHVWFGVAVKRSKGAWIEKAKAREILVRKAASRIVEAA</sequence>
<reference evidence="1" key="1">
    <citation type="submission" date="2022-08" db="EMBL/GenBank/DDBJ databases">
        <title>Microvirga terrae sp. nov., isolated from soil.</title>
        <authorList>
            <person name="Kim K.H."/>
            <person name="Seo Y.L."/>
            <person name="Kim J.M."/>
            <person name="Lee J.K."/>
            <person name="Han D.M."/>
            <person name="Jeon C.O."/>
        </authorList>
    </citation>
    <scope>NUCLEOTIDE SEQUENCE</scope>
    <source>
        <strain evidence="1">R24</strain>
        <plasmid evidence="1">pR24_3</plasmid>
    </source>
</reference>
<protein>
    <submittedName>
        <fullName evidence="1">Uncharacterized protein</fullName>
    </submittedName>
</protein>
<proteinExistence type="predicted"/>
<dbReference type="Proteomes" id="UP001017257">
    <property type="component" value="Plasmid pR24_3"/>
</dbReference>
<keyword evidence="2" id="KW-1185">Reference proteome</keyword>
<evidence type="ECO:0000313" key="2">
    <source>
        <dbReference type="Proteomes" id="UP001017257"/>
    </source>
</evidence>
<geneLocation type="plasmid" evidence="1 2">
    <name>pR24_3</name>
</geneLocation>
<organism evidence="1 2">
    <name type="scientific">Microvirga terrae</name>
    <dbReference type="NCBI Taxonomy" id="2740529"/>
    <lineage>
        <taxon>Bacteria</taxon>
        <taxon>Pseudomonadati</taxon>
        <taxon>Pseudomonadota</taxon>
        <taxon>Alphaproteobacteria</taxon>
        <taxon>Hyphomicrobiales</taxon>
        <taxon>Methylobacteriaceae</taxon>
        <taxon>Microvirga</taxon>
    </lineage>
</organism>
<dbReference type="EMBL" id="CP102848">
    <property type="protein sequence ID" value="UVF22845.1"/>
    <property type="molecule type" value="Genomic_DNA"/>
</dbReference>
<accession>A0ABY5S016</accession>
<evidence type="ECO:0000313" key="1">
    <source>
        <dbReference type="EMBL" id="UVF22845.1"/>
    </source>
</evidence>
<dbReference type="RefSeq" id="WP_173946277.1">
    <property type="nucleotide sequence ID" value="NZ_CP102848.1"/>
</dbReference>
<name>A0ABY5S016_9HYPH</name>
<gene>
    <name evidence="1" type="ORF">HPT29_028505</name>
</gene>